<proteinExistence type="predicted"/>
<feature type="region of interest" description="Disordered" evidence="1">
    <location>
        <begin position="42"/>
        <end position="65"/>
    </location>
</feature>
<keyword evidence="2" id="KW-0378">Hydrolase</keyword>
<keyword evidence="2" id="KW-0540">Nuclease</keyword>
<sequence length="65" mass="7834">MWCNERTVARFFNEVNQAIAVDEDQLSRILDALFPPTEEVNWQKGGRRRSANSPYLRDFRRSRYR</sequence>
<dbReference type="EC" id="3.1.11.5" evidence="2"/>
<name>A0A3S4LSH2_SALET</name>
<reference evidence="2 3" key="1">
    <citation type="submission" date="2018-12" db="EMBL/GenBank/DDBJ databases">
        <authorList>
            <consortium name="Pathogen Informatics"/>
        </authorList>
    </citation>
    <scope>NUCLEOTIDE SEQUENCE [LARGE SCALE GENOMIC DNA]</scope>
    <source>
        <strain evidence="2 3">NCTC6754</strain>
    </source>
</reference>
<dbReference type="AlphaFoldDB" id="A0A3S4LSH2"/>
<dbReference type="GO" id="GO:0008854">
    <property type="term" value="F:exodeoxyribonuclease V activity"/>
    <property type="evidence" value="ECO:0007669"/>
    <property type="project" value="UniProtKB-EC"/>
</dbReference>
<evidence type="ECO:0000313" key="2">
    <source>
        <dbReference type="EMBL" id="VEB54657.1"/>
    </source>
</evidence>
<protein>
    <submittedName>
        <fullName evidence="2">Exonuclease V alpha-subunit</fullName>
        <ecNumber evidence="2">3.1.11.5</ecNumber>
    </submittedName>
</protein>
<organism evidence="2 3">
    <name type="scientific">Salmonella enterica I</name>
    <dbReference type="NCBI Taxonomy" id="59201"/>
    <lineage>
        <taxon>Bacteria</taxon>
        <taxon>Pseudomonadati</taxon>
        <taxon>Pseudomonadota</taxon>
        <taxon>Gammaproteobacteria</taxon>
        <taxon>Enterobacterales</taxon>
        <taxon>Enterobacteriaceae</taxon>
        <taxon>Salmonella</taxon>
    </lineage>
</organism>
<gene>
    <name evidence="2" type="primary">recD_2</name>
    <name evidence="2" type="ORF">NCTC6754_03408</name>
</gene>
<dbReference type="EMBL" id="LR134190">
    <property type="protein sequence ID" value="VEB54657.1"/>
    <property type="molecule type" value="Genomic_DNA"/>
</dbReference>
<evidence type="ECO:0000256" key="1">
    <source>
        <dbReference type="SAM" id="MobiDB-lite"/>
    </source>
</evidence>
<accession>A0A3S4LSH2</accession>
<keyword evidence="2" id="KW-0269">Exonuclease</keyword>
<dbReference type="Proteomes" id="UP000269208">
    <property type="component" value="Chromosome"/>
</dbReference>
<evidence type="ECO:0000313" key="3">
    <source>
        <dbReference type="Proteomes" id="UP000269208"/>
    </source>
</evidence>